<accession>A0A2T4UJR9</accession>
<dbReference type="Proteomes" id="UP000240739">
    <property type="component" value="Unassembled WGS sequence"/>
</dbReference>
<dbReference type="AlphaFoldDB" id="A0A2T4UJR9"/>
<proteinExistence type="predicted"/>
<feature type="transmembrane region" description="Helical" evidence="1">
    <location>
        <begin position="21"/>
        <end position="39"/>
    </location>
</feature>
<protein>
    <recommendedName>
        <fullName evidence="4">EcsC family protein</fullName>
    </recommendedName>
</protein>
<keyword evidence="1" id="KW-0472">Membrane</keyword>
<keyword evidence="3" id="KW-1185">Reference proteome</keyword>
<keyword evidence="1" id="KW-1133">Transmembrane helix</keyword>
<sequence length="165" mass="17952">MRREFRMGPEELAKRAKRRHATLARFGGAATGLGGWVTVVPDLVALAWIQSRVVFYVAGAYGFDPYDPMRPAELLVLQGLYPDPAEARAALDGTGTPVASAFVDKKITDSQDRKLTRTLMNMVGKQMGTRVAGRLIPGVASVFNAVSNERDTRAIADRAIHFYGG</sequence>
<reference evidence="2 3" key="1">
    <citation type="submission" date="2018-03" db="EMBL/GenBank/DDBJ databases">
        <title>Aquarubrobacter algicola gen. nov., sp. nov., a novel actinobacterium isolated from shallow eutrophic lake during the end of cyanobacterial harmful algal blooms.</title>
        <authorList>
            <person name="Chun S.J."/>
        </authorList>
    </citation>
    <scope>NUCLEOTIDE SEQUENCE [LARGE SCALE GENOMIC DNA]</scope>
    <source>
        <strain evidence="2 3">Seoho-28</strain>
    </source>
</reference>
<evidence type="ECO:0008006" key="4">
    <source>
        <dbReference type="Google" id="ProtNLM"/>
    </source>
</evidence>
<comment type="caution">
    <text evidence="2">The sequence shown here is derived from an EMBL/GenBank/DDBJ whole genome shotgun (WGS) entry which is preliminary data.</text>
</comment>
<gene>
    <name evidence="2" type="ORF">C7Y72_07280</name>
</gene>
<evidence type="ECO:0000256" key="1">
    <source>
        <dbReference type="SAM" id="Phobius"/>
    </source>
</evidence>
<evidence type="ECO:0000313" key="2">
    <source>
        <dbReference type="EMBL" id="PTL59465.1"/>
    </source>
</evidence>
<dbReference type="Pfam" id="PF12787">
    <property type="entry name" value="EcsC"/>
    <property type="match status" value="1"/>
</dbReference>
<keyword evidence="1" id="KW-0812">Transmembrane</keyword>
<dbReference type="InterPro" id="IPR024787">
    <property type="entry name" value="EcsC"/>
</dbReference>
<organism evidence="2 3">
    <name type="scientific">Paraconexibacter algicola</name>
    <dbReference type="NCBI Taxonomy" id="2133960"/>
    <lineage>
        <taxon>Bacteria</taxon>
        <taxon>Bacillati</taxon>
        <taxon>Actinomycetota</taxon>
        <taxon>Thermoleophilia</taxon>
        <taxon>Solirubrobacterales</taxon>
        <taxon>Paraconexibacteraceae</taxon>
        <taxon>Paraconexibacter</taxon>
    </lineage>
</organism>
<dbReference type="EMBL" id="PYYB01000001">
    <property type="protein sequence ID" value="PTL59465.1"/>
    <property type="molecule type" value="Genomic_DNA"/>
</dbReference>
<evidence type="ECO:0000313" key="3">
    <source>
        <dbReference type="Proteomes" id="UP000240739"/>
    </source>
</evidence>
<name>A0A2T4UJR9_9ACTN</name>